<dbReference type="EMBL" id="MU267612">
    <property type="protein sequence ID" value="KAH7914517.1"/>
    <property type="molecule type" value="Genomic_DNA"/>
</dbReference>
<comment type="caution">
    <text evidence="1">The sequence shown here is derived from an EMBL/GenBank/DDBJ whole genome shotgun (WGS) entry which is preliminary data.</text>
</comment>
<organism evidence="1 2">
    <name type="scientific">Hygrophoropsis aurantiaca</name>
    <dbReference type="NCBI Taxonomy" id="72124"/>
    <lineage>
        <taxon>Eukaryota</taxon>
        <taxon>Fungi</taxon>
        <taxon>Dikarya</taxon>
        <taxon>Basidiomycota</taxon>
        <taxon>Agaricomycotina</taxon>
        <taxon>Agaricomycetes</taxon>
        <taxon>Agaricomycetidae</taxon>
        <taxon>Boletales</taxon>
        <taxon>Coniophorineae</taxon>
        <taxon>Hygrophoropsidaceae</taxon>
        <taxon>Hygrophoropsis</taxon>
    </lineage>
</organism>
<dbReference type="Proteomes" id="UP000790377">
    <property type="component" value="Unassembled WGS sequence"/>
</dbReference>
<name>A0ACB8AMP2_9AGAM</name>
<protein>
    <submittedName>
        <fullName evidence="1">Cofactor-independent phosphoglycerate mutase</fullName>
    </submittedName>
</protein>
<sequence length="538" mass="58977">MPEVKHKVCLIVHDGWGVAPEDYTGKNAIAGAASQASDKLNMDKLAQDNAYRTLEAHGNAVGLTDGLMGNSEVGHLNIGAGRVVWQDIVKIDVAIRDGEFNKNDVILKTMKHAMDNTKRLHLIGLVSDGGVHSHIEHLKALINVAQKFEGLHVYIHYIADGRDTAPCSAASQGNGGTDGYVGQLLDFIKDKKNVELADVMGRYFAMDRDKRWDRVKIAVQGMVNGVGEKTNDVLATIRQRYSVKKADGGLDPTDEFLKPIIVSEDGRIKKNDTLFFFNYRSDRMREIVTVLGLPNDPPQNTVNVNEDVPNDLYFATMSKYKDDFSFPIAFPPQPMTNVLAEWFSSHDIKQCHIAETEKFSHVTKFFNGGVDKQFKNEDRIMEDSPRVATYDLQPGMSVQKVADTVAKVVKGGNYEFVMCNFAPPDMVGHTGNYDAAVEGILATDHAVGTVAKACHEAGYVLLITADHGNSEKMEDTSTGGPNKAHTTSQVPFIIAGTKPHEFEFDSNARHGALADVAPTILAIMGLSKPQGIPYFGEI</sequence>
<evidence type="ECO:0000313" key="2">
    <source>
        <dbReference type="Proteomes" id="UP000790377"/>
    </source>
</evidence>
<keyword evidence="2" id="KW-1185">Reference proteome</keyword>
<evidence type="ECO:0000313" key="1">
    <source>
        <dbReference type="EMBL" id="KAH7914517.1"/>
    </source>
</evidence>
<gene>
    <name evidence="1" type="ORF">BJ138DRAFT_999827</name>
</gene>
<accession>A0ACB8AMP2</accession>
<reference evidence="1" key="1">
    <citation type="journal article" date="2021" name="New Phytol.">
        <title>Evolutionary innovations through gain and loss of genes in the ectomycorrhizal Boletales.</title>
        <authorList>
            <person name="Wu G."/>
            <person name="Miyauchi S."/>
            <person name="Morin E."/>
            <person name="Kuo A."/>
            <person name="Drula E."/>
            <person name="Varga T."/>
            <person name="Kohler A."/>
            <person name="Feng B."/>
            <person name="Cao Y."/>
            <person name="Lipzen A."/>
            <person name="Daum C."/>
            <person name="Hundley H."/>
            <person name="Pangilinan J."/>
            <person name="Johnson J."/>
            <person name="Barry K."/>
            <person name="LaButti K."/>
            <person name="Ng V."/>
            <person name="Ahrendt S."/>
            <person name="Min B."/>
            <person name="Choi I.G."/>
            <person name="Park H."/>
            <person name="Plett J.M."/>
            <person name="Magnuson J."/>
            <person name="Spatafora J.W."/>
            <person name="Nagy L.G."/>
            <person name="Henrissat B."/>
            <person name="Grigoriev I.V."/>
            <person name="Yang Z.L."/>
            <person name="Xu J."/>
            <person name="Martin F.M."/>
        </authorList>
    </citation>
    <scope>NUCLEOTIDE SEQUENCE</scope>
    <source>
        <strain evidence="1">ATCC 28755</strain>
    </source>
</reference>
<proteinExistence type="predicted"/>